<comment type="caution">
    <text evidence="5">The sequence shown here is derived from an EMBL/GenBank/DDBJ whole genome shotgun (WGS) entry which is preliminary data.</text>
</comment>
<dbReference type="GO" id="GO:0005524">
    <property type="term" value="F:ATP binding"/>
    <property type="evidence" value="ECO:0007669"/>
    <property type="project" value="UniProtKB-KW"/>
</dbReference>
<keyword evidence="6" id="KW-1185">Reference proteome</keyword>
<evidence type="ECO:0000256" key="3">
    <source>
        <dbReference type="ARBA" id="ARBA00022840"/>
    </source>
</evidence>
<protein>
    <submittedName>
        <fullName evidence="5">SF3 helicase domain-containing protein</fullName>
    </submittedName>
</protein>
<evidence type="ECO:0000256" key="1">
    <source>
        <dbReference type="ARBA" id="ARBA00022741"/>
    </source>
</evidence>
<evidence type="ECO:0000256" key="2">
    <source>
        <dbReference type="ARBA" id="ARBA00022801"/>
    </source>
</evidence>
<dbReference type="SUPFAM" id="SSF52540">
    <property type="entry name" value="P-loop containing nucleoside triphosphate hydrolases"/>
    <property type="match status" value="1"/>
</dbReference>
<keyword evidence="5" id="KW-0347">Helicase</keyword>
<feature type="domain" description="SF3 helicase" evidence="4">
    <location>
        <begin position="241"/>
        <end position="398"/>
    </location>
</feature>
<keyword evidence="1" id="KW-0547">Nucleotide-binding</keyword>
<dbReference type="InterPro" id="IPR027417">
    <property type="entry name" value="P-loop_NTPase"/>
</dbReference>
<proteinExistence type="predicted"/>
<reference evidence="5" key="1">
    <citation type="submission" date="2020-08" db="EMBL/GenBank/DDBJ databases">
        <title>Multicomponent nature underlies the extraordinary mechanical properties of spider dragline silk.</title>
        <authorList>
            <person name="Kono N."/>
            <person name="Nakamura H."/>
            <person name="Mori M."/>
            <person name="Yoshida Y."/>
            <person name="Ohtoshi R."/>
            <person name="Malay A.D."/>
            <person name="Moran D.A.P."/>
            <person name="Tomita M."/>
            <person name="Numata K."/>
            <person name="Arakawa K."/>
        </authorList>
    </citation>
    <scope>NUCLEOTIDE SEQUENCE</scope>
</reference>
<accession>A0A8X6PMY0</accession>
<dbReference type="PANTHER" id="PTHR35372:SF2">
    <property type="entry name" value="SF3 HELICASE DOMAIN-CONTAINING PROTEIN"/>
    <property type="match status" value="1"/>
</dbReference>
<evidence type="ECO:0000313" key="5">
    <source>
        <dbReference type="EMBL" id="GFT79272.1"/>
    </source>
</evidence>
<dbReference type="Gene3D" id="3.40.50.300">
    <property type="entry name" value="P-loop containing nucleotide triphosphate hydrolases"/>
    <property type="match status" value="1"/>
</dbReference>
<keyword evidence="3" id="KW-0067">ATP-binding</keyword>
<dbReference type="AlphaFoldDB" id="A0A8X6PMY0"/>
<dbReference type="Proteomes" id="UP000887013">
    <property type="component" value="Unassembled WGS sequence"/>
</dbReference>
<organism evidence="5 6">
    <name type="scientific">Nephila pilipes</name>
    <name type="common">Giant wood spider</name>
    <name type="synonym">Nephila maculata</name>
    <dbReference type="NCBI Taxonomy" id="299642"/>
    <lineage>
        <taxon>Eukaryota</taxon>
        <taxon>Metazoa</taxon>
        <taxon>Ecdysozoa</taxon>
        <taxon>Arthropoda</taxon>
        <taxon>Chelicerata</taxon>
        <taxon>Arachnida</taxon>
        <taxon>Araneae</taxon>
        <taxon>Araneomorphae</taxon>
        <taxon>Entelegynae</taxon>
        <taxon>Araneoidea</taxon>
        <taxon>Nephilidae</taxon>
        <taxon>Nephila</taxon>
    </lineage>
</organism>
<evidence type="ECO:0000313" key="6">
    <source>
        <dbReference type="Proteomes" id="UP000887013"/>
    </source>
</evidence>
<dbReference type="GO" id="GO:0004386">
    <property type="term" value="F:helicase activity"/>
    <property type="evidence" value="ECO:0007669"/>
    <property type="project" value="UniProtKB-KW"/>
</dbReference>
<dbReference type="EMBL" id="BMAW01071702">
    <property type="protein sequence ID" value="GFT79272.1"/>
    <property type="molecule type" value="Genomic_DNA"/>
</dbReference>
<dbReference type="GO" id="GO:0016787">
    <property type="term" value="F:hydrolase activity"/>
    <property type="evidence" value="ECO:0007669"/>
    <property type="project" value="UniProtKB-KW"/>
</dbReference>
<gene>
    <name evidence="5" type="primary">AVEN_167046_1</name>
    <name evidence="5" type="ORF">NPIL_377281</name>
</gene>
<keyword evidence="2" id="KW-0378">Hydrolase</keyword>
<sequence length="576" mass="67099">MSVVLDMKKSIESCISSDEMSDIILKILKRYSPVIVASLKHSCKKPVRYYWNIIKEQWQEVLNDADIRSILINIKVKIKKAFLNSAVQLKIEEFCKSVDVNVILAVITSESNMDRLTIQMDQHKWYIKTENGILDLLTGHVSGIVPEFYLSDNTLYLGLNRLQLIHLRTDKKLIQTYEVLTSKHFFNKYLKYLLTDLTSDFYDTLVETAIEFNIFDINCEIIMSMLKFYMHLCKYMSFEYEQLIFMMDVLSSILIATNYSRHFYILQGITGNGKSKFFEMITKVFGTYSQSIRNVNLQSGKGINAQPEIASSLFRKRIIAIEELCGKIDENLVKELTGNSQTSFRNLYEQNMGGRPSAKLFASTNTTPICTATEAFRARVIVFPFNSKFENFENNFETSAQIEADRYKLEKSDSIVDESFIGFFTLIYIHLFQNVNFDDGYIHVRPEPDIMKEFKEQYLSLTSLYKQFKQYADVQTVEGEVTTVTDLLSAIRQFLVETKRLGTVKDEEIVTNFDEEYGHLKQTKTHDSIYEMSAMNLEFESEEEEGEYEPTVKKKKMTYIVYYENIVIRNLKKKFN</sequence>
<dbReference type="InterPro" id="IPR014015">
    <property type="entry name" value="Helicase_SF3_DNA-vir"/>
</dbReference>
<dbReference type="PANTHER" id="PTHR35372">
    <property type="entry name" value="ATP BINDING PROTEIN-RELATED"/>
    <property type="match status" value="1"/>
</dbReference>
<dbReference type="OrthoDB" id="6433227at2759"/>
<dbReference type="InterPro" id="IPR051620">
    <property type="entry name" value="ORF904-like_C"/>
</dbReference>
<name>A0A8X6PMY0_NEPPI</name>
<evidence type="ECO:0000259" key="4">
    <source>
        <dbReference type="PROSITE" id="PS51206"/>
    </source>
</evidence>
<dbReference type="PROSITE" id="PS51206">
    <property type="entry name" value="SF3_HELICASE_1"/>
    <property type="match status" value="1"/>
</dbReference>